<dbReference type="RefSeq" id="WP_147460181.1">
    <property type="nucleotide sequence ID" value="NZ_RCDD01000006.1"/>
</dbReference>
<name>A0A421AXD9_9PSEU</name>
<evidence type="ECO:0000313" key="1">
    <source>
        <dbReference type="EMBL" id="RLK54486.1"/>
    </source>
</evidence>
<reference evidence="1 2" key="1">
    <citation type="submission" date="2018-10" db="EMBL/GenBank/DDBJ databases">
        <title>Genomic Encyclopedia of Archaeal and Bacterial Type Strains, Phase II (KMG-II): from individual species to whole genera.</title>
        <authorList>
            <person name="Goeker M."/>
        </authorList>
    </citation>
    <scope>NUCLEOTIDE SEQUENCE [LARGE SCALE GENOMIC DNA]</scope>
    <source>
        <strain evidence="1 2">DSM 45657</strain>
    </source>
</reference>
<gene>
    <name evidence="1" type="ORF">CLV68_5518</name>
</gene>
<protein>
    <submittedName>
        <fullName evidence="1">Uncharacterized protein</fullName>
    </submittedName>
</protein>
<accession>A0A421AXD9</accession>
<dbReference type="EMBL" id="RCDD01000006">
    <property type="protein sequence ID" value="RLK54486.1"/>
    <property type="molecule type" value="Genomic_DNA"/>
</dbReference>
<dbReference type="Proteomes" id="UP000282454">
    <property type="component" value="Unassembled WGS sequence"/>
</dbReference>
<evidence type="ECO:0000313" key="2">
    <source>
        <dbReference type="Proteomes" id="UP000282454"/>
    </source>
</evidence>
<comment type="caution">
    <text evidence="1">The sequence shown here is derived from an EMBL/GenBank/DDBJ whole genome shotgun (WGS) entry which is preliminary data.</text>
</comment>
<proteinExistence type="predicted"/>
<organism evidence="1 2">
    <name type="scientific">Actinokineospora cianjurensis</name>
    <dbReference type="NCBI Taxonomy" id="585224"/>
    <lineage>
        <taxon>Bacteria</taxon>
        <taxon>Bacillati</taxon>
        <taxon>Actinomycetota</taxon>
        <taxon>Actinomycetes</taxon>
        <taxon>Pseudonocardiales</taxon>
        <taxon>Pseudonocardiaceae</taxon>
        <taxon>Actinokineospora</taxon>
    </lineage>
</organism>
<sequence>MTVLLGVLLSWGFVFLSPRLLVRGPVREIRVRVRLLPVPVLDVVVTGGAANGDSGKAGRAIRRR</sequence>
<dbReference type="AlphaFoldDB" id="A0A421AXD9"/>
<keyword evidence="2" id="KW-1185">Reference proteome</keyword>